<name>A0ACB9BT53_9ASTR</name>
<proteinExistence type="predicted"/>
<comment type="caution">
    <text evidence="1">The sequence shown here is derived from an EMBL/GenBank/DDBJ whole genome shotgun (WGS) entry which is preliminary data.</text>
</comment>
<sequence length="137" mass="15462">MLPYSDLIRIMELGEAHEPENEGGMHLWAYNAAKDEFTITAVRGQQMRCYSKAIFKMPSKDIKSLSELPLDNPINYPRGYELLRISLSAADSCFPADEHFCRGQPYLLKTRVAADRLLSNIKHLMLLISKSSAALDS</sequence>
<reference evidence="2" key="1">
    <citation type="journal article" date="2022" name="Mol. Ecol. Resour.">
        <title>The genomes of chicory, endive, great burdock and yacon provide insights into Asteraceae palaeo-polyploidization history and plant inulin production.</title>
        <authorList>
            <person name="Fan W."/>
            <person name="Wang S."/>
            <person name="Wang H."/>
            <person name="Wang A."/>
            <person name="Jiang F."/>
            <person name="Liu H."/>
            <person name="Zhao H."/>
            <person name="Xu D."/>
            <person name="Zhang Y."/>
        </authorList>
    </citation>
    <scope>NUCLEOTIDE SEQUENCE [LARGE SCALE GENOMIC DNA]</scope>
    <source>
        <strain evidence="2">cv. Yunnan</strain>
    </source>
</reference>
<evidence type="ECO:0000313" key="1">
    <source>
        <dbReference type="EMBL" id="KAI3725209.1"/>
    </source>
</evidence>
<keyword evidence="2" id="KW-1185">Reference proteome</keyword>
<dbReference type="EMBL" id="CM042039">
    <property type="protein sequence ID" value="KAI3725209.1"/>
    <property type="molecule type" value="Genomic_DNA"/>
</dbReference>
<accession>A0ACB9BT53</accession>
<dbReference type="Proteomes" id="UP001056120">
    <property type="component" value="Linkage Group LG22"/>
</dbReference>
<evidence type="ECO:0000313" key="2">
    <source>
        <dbReference type="Proteomes" id="UP001056120"/>
    </source>
</evidence>
<organism evidence="1 2">
    <name type="scientific">Smallanthus sonchifolius</name>
    <dbReference type="NCBI Taxonomy" id="185202"/>
    <lineage>
        <taxon>Eukaryota</taxon>
        <taxon>Viridiplantae</taxon>
        <taxon>Streptophyta</taxon>
        <taxon>Embryophyta</taxon>
        <taxon>Tracheophyta</taxon>
        <taxon>Spermatophyta</taxon>
        <taxon>Magnoliopsida</taxon>
        <taxon>eudicotyledons</taxon>
        <taxon>Gunneridae</taxon>
        <taxon>Pentapetalae</taxon>
        <taxon>asterids</taxon>
        <taxon>campanulids</taxon>
        <taxon>Asterales</taxon>
        <taxon>Asteraceae</taxon>
        <taxon>Asteroideae</taxon>
        <taxon>Heliantheae alliance</taxon>
        <taxon>Millerieae</taxon>
        <taxon>Smallanthus</taxon>
    </lineage>
</organism>
<gene>
    <name evidence="1" type="ORF">L1987_64987</name>
</gene>
<reference evidence="1 2" key="2">
    <citation type="journal article" date="2022" name="Mol. Ecol. Resour.">
        <title>The genomes of chicory, endive, great burdock and yacon provide insights into Asteraceae paleo-polyploidization history and plant inulin production.</title>
        <authorList>
            <person name="Fan W."/>
            <person name="Wang S."/>
            <person name="Wang H."/>
            <person name="Wang A."/>
            <person name="Jiang F."/>
            <person name="Liu H."/>
            <person name="Zhao H."/>
            <person name="Xu D."/>
            <person name="Zhang Y."/>
        </authorList>
    </citation>
    <scope>NUCLEOTIDE SEQUENCE [LARGE SCALE GENOMIC DNA]</scope>
    <source>
        <strain evidence="2">cv. Yunnan</strain>
        <tissue evidence="1">Leaves</tissue>
    </source>
</reference>
<protein>
    <submittedName>
        <fullName evidence="1">Uncharacterized protein</fullName>
    </submittedName>
</protein>